<dbReference type="AlphaFoldDB" id="A0A8H3BVM4"/>
<organism evidence="1 2">
    <name type="scientific">Rhizoctonia solani</name>
    <dbReference type="NCBI Taxonomy" id="456999"/>
    <lineage>
        <taxon>Eukaryota</taxon>
        <taxon>Fungi</taxon>
        <taxon>Dikarya</taxon>
        <taxon>Basidiomycota</taxon>
        <taxon>Agaricomycotina</taxon>
        <taxon>Agaricomycetes</taxon>
        <taxon>Cantharellales</taxon>
        <taxon>Ceratobasidiaceae</taxon>
        <taxon>Rhizoctonia</taxon>
    </lineage>
</organism>
<reference evidence="1" key="1">
    <citation type="submission" date="2021-01" db="EMBL/GenBank/DDBJ databases">
        <authorList>
            <person name="Kaushik A."/>
        </authorList>
    </citation>
    <scope>NUCLEOTIDE SEQUENCE</scope>
    <source>
        <strain evidence="1">AG3-T5</strain>
    </source>
</reference>
<dbReference type="EMBL" id="CAJMWW010000303">
    <property type="protein sequence ID" value="CAE6465307.1"/>
    <property type="molecule type" value="Genomic_DNA"/>
</dbReference>
<proteinExistence type="predicted"/>
<name>A0A8H3BVM4_9AGAM</name>
<dbReference type="Proteomes" id="UP000663841">
    <property type="component" value="Unassembled WGS sequence"/>
</dbReference>
<gene>
    <name evidence="1" type="ORF">RDB_LOCUS162326</name>
</gene>
<evidence type="ECO:0000313" key="1">
    <source>
        <dbReference type="EMBL" id="CAE6465307.1"/>
    </source>
</evidence>
<protein>
    <submittedName>
        <fullName evidence="1">Uncharacterized protein</fullName>
    </submittedName>
</protein>
<evidence type="ECO:0000313" key="2">
    <source>
        <dbReference type="Proteomes" id="UP000663841"/>
    </source>
</evidence>
<accession>A0A8H3BVM4</accession>
<comment type="caution">
    <text evidence="1">The sequence shown here is derived from an EMBL/GenBank/DDBJ whole genome shotgun (WGS) entry which is preliminary data.</text>
</comment>
<sequence>MSITTWTKRGDRTFIACPYVESATFILEITPPGGPELQARARVIDTFKPFRTCSVMRVALEEVLSPPPGATLAQYGLPMDAVLKVYDHRFAASARKCWNLRAFDPAHEAEYIAYANSPCAARTPAEMFEEGDSATAKSLAPRDNKPILREHYVALIIASYFTSECNAYERLSSLQGWDIPNFYGTTRFLSGEDAPNLDFTKPDTR</sequence>